<sequence>MELEIDHEGPVPVYRQLVDSIRAAIESGEFQPGRPIPSVVQLVQTYGVARGTALKALRVLVDEGLVEIVQGRGAYVTRR</sequence>
<comment type="caution">
    <text evidence="5">The sequence shown here is derived from an EMBL/GenBank/DDBJ whole genome shotgun (WGS) entry which is preliminary data.</text>
</comment>
<evidence type="ECO:0000256" key="2">
    <source>
        <dbReference type="ARBA" id="ARBA00023125"/>
    </source>
</evidence>
<dbReference type="InterPro" id="IPR000524">
    <property type="entry name" value="Tscrpt_reg_HTH_GntR"/>
</dbReference>
<dbReference type="Proteomes" id="UP000624325">
    <property type="component" value="Unassembled WGS sequence"/>
</dbReference>
<evidence type="ECO:0000313" key="6">
    <source>
        <dbReference type="Proteomes" id="UP000624325"/>
    </source>
</evidence>
<dbReference type="SMART" id="SM00345">
    <property type="entry name" value="HTH_GNTR"/>
    <property type="match status" value="1"/>
</dbReference>
<keyword evidence="1" id="KW-0805">Transcription regulation</keyword>
<evidence type="ECO:0000313" key="5">
    <source>
        <dbReference type="EMBL" id="GIF54239.1"/>
    </source>
</evidence>
<keyword evidence="2" id="KW-0238">DNA-binding</keyword>
<dbReference type="Pfam" id="PF00392">
    <property type="entry name" value="GntR"/>
    <property type="match status" value="1"/>
</dbReference>
<accession>A0ABQ4BUN9</accession>
<dbReference type="Gene3D" id="1.10.10.10">
    <property type="entry name" value="Winged helix-like DNA-binding domain superfamily/Winged helix DNA-binding domain"/>
    <property type="match status" value="1"/>
</dbReference>
<keyword evidence="3" id="KW-0804">Transcription</keyword>
<keyword evidence="6" id="KW-1185">Reference proteome</keyword>
<dbReference type="PANTHER" id="PTHR38445:SF9">
    <property type="entry name" value="HTH-TYPE TRANSCRIPTIONAL REPRESSOR YTRA"/>
    <property type="match status" value="1"/>
</dbReference>
<evidence type="ECO:0000256" key="3">
    <source>
        <dbReference type="ARBA" id="ARBA00023163"/>
    </source>
</evidence>
<dbReference type="PRINTS" id="PR00035">
    <property type="entry name" value="HTHGNTR"/>
</dbReference>
<dbReference type="RefSeq" id="WP_203699970.1">
    <property type="nucleotide sequence ID" value="NZ_BAAALU010000011.1"/>
</dbReference>
<dbReference type="PANTHER" id="PTHR38445">
    <property type="entry name" value="HTH-TYPE TRANSCRIPTIONAL REPRESSOR YTRA"/>
    <property type="match status" value="1"/>
</dbReference>
<dbReference type="EMBL" id="BONC01000002">
    <property type="protein sequence ID" value="GIF54239.1"/>
    <property type="molecule type" value="Genomic_DNA"/>
</dbReference>
<feature type="domain" description="HTH gntR-type" evidence="4">
    <location>
        <begin position="11"/>
        <end position="79"/>
    </location>
</feature>
<dbReference type="InterPro" id="IPR036390">
    <property type="entry name" value="WH_DNA-bd_sf"/>
</dbReference>
<dbReference type="InterPro" id="IPR036388">
    <property type="entry name" value="WH-like_DNA-bd_sf"/>
</dbReference>
<evidence type="ECO:0000256" key="1">
    <source>
        <dbReference type="ARBA" id="ARBA00023015"/>
    </source>
</evidence>
<dbReference type="CDD" id="cd07377">
    <property type="entry name" value="WHTH_GntR"/>
    <property type="match status" value="1"/>
</dbReference>
<gene>
    <name evidence="5" type="ORF">Air01nite_03340</name>
</gene>
<proteinExistence type="predicted"/>
<dbReference type="PROSITE" id="PS50949">
    <property type="entry name" value="HTH_GNTR"/>
    <property type="match status" value="1"/>
</dbReference>
<name>A0ABQ4BUN9_9ACTN</name>
<evidence type="ECO:0000259" key="4">
    <source>
        <dbReference type="PROSITE" id="PS50949"/>
    </source>
</evidence>
<protein>
    <recommendedName>
        <fullName evidence="4">HTH gntR-type domain-containing protein</fullName>
    </recommendedName>
</protein>
<organism evidence="5 6">
    <name type="scientific">Asanoa iriomotensis</name>
    <dbReference type="NCBI Taxonomy" id="234613"/>
    <lineage>
        <taxon>Bacteria</taxon>
        <taxon>Bacillati</taxon>
        <taxon>Actinomycetota</taxon>
        <taxon>Actinomycetes</taxon>
        <taxon>Micromonosporales</taxon>
        <taxon>Micromonosporaceae</taxon>
        <taxon>Asanoa</taxon>
    </lineage>
</organism>
<dbReference type="SUPFAM" id="SSF46785">
    <property type="entry name" value="Winged helix' DNA-binding domain"/>
    <property type="match status" value="1"/>
</dbReference>
<reference evidence="5 6" key="1">
    <citation type="submission" date="2021-01" db="EMBL/GenBank/DDBJ databases">
        <title>Whole genome shotgun sequence of Asanoa iriomotensis NBRC 100142.</title>
        <authorList>
            <person name="Komaki H."/>
            <person name="Tamura T."/>
        </authorList>
    </citation>
    <scope>NUCLEOTIDE SEQUENCE [LARGE SCALE GENOMIC DNA]</scope>
    <source>
        <strain evidence="5 6">NBRC 100142</strain>
    </source>
</reference>